<proteinExistence type="predicted"/>
<evidence type="ECO:0000313" key="3">
    <source>
        <dbReference type="Proteomes" id="UP000242560"/>
    </source>
</evidence>
<keyword evidence="1" id="KW-0472">Membrane</keyword>
<evidence type="ECO:0000313" key="2">
    <source>
        <dbReference type="EMBL" id="SFJ15219.1"/>
    </source>
</evidence>
<name>A0A1I3P193_9FLAO</name>
<keyword evidence="1" id="KW-1133">Transmembrane helix</keyword>
<protein>
    <submittedName>
        <fullName evidence="2">Uncharacterized protein</fullName>
    </submittedName>
</protein>
<feature type="transmembrane region" description="Helical" evidence="1">
    <location>
        <begin position="27"/>
        <end position="45"/>
    </location>
</feature>
<sequence length="151" mass="18017">MKSNNNISINENYGNQTMEFTFSNKRLYQNLVFGILWLGIGISYFFEQDAKWKYKPYFILAVGVLYIILFVYEFKSKYFKITSDRIIINSIPSKQIDLRELTEVKYFSNDYTFKTADKNLKIVKSQINQKQLPKFEYFFDNLKSSLKKNVV</sequence>
<dbReference type="RefSeq" id="WP_089820436.1">
    <property type="nucleotide sequence ID" value="NZ_FORQ01000009.1"/>
</dbReference>
<keyword evidence="1" id="KW-0812">Transmembrane</keyword>
<dbReference type="EMBL" id="FORQ01000009">
    <property type="protein sequence ID" value="SFJ15219.1"/>
    <property type="molecule type" value="Genomic_DNA"/>
</dbReference>
<organism evidence="2 3">
    <name type="scientific">Kaistella treverensis</name>
    <dbReference type="NCBI Taxonomy" id="631455"/>
    <lineage>
        <taxon>Bacteria</taxon>
        <taxon>Pseudomonadati</taxon>
        <taxon>Bacteroidota</taxon>
        <taxon>Flavobacteriia</taxon>
        <taxon>Flavobacteriales</taxon>
        <taxon>Weeksellaceae</taxon>
        <taxon>Chryseobacterium group</taxon>
        <taxon>Kaistella</taxon>
    </lineage>
</organism>
<dbReference type="Proteomes" id="UP000242560">
    <property type="component" value="Unassembled WGS sequence"/>
</dbReference>
<gene>
    <name evidence="2" type="ORF">SAMN05421638_2314</name>
</gene>
<accession>A0A1I3P193</accession>
<evidence type="ECO:0000256" key="1">
    <source>
        <dbReference type="SAM" id="Phobius"/>
    </source>
</evidence>
<dbReference type="AlphaFoldDB" id="A0A1I3P193"/>
<keyword evidence="3" id="KW-1185">Reference proteome</keyword>
<feature type="transmembrane region" description="Helical" evidence="1">
    <location>
        <begin position="57"/>
        <end position="74"/>
    </location>
</feature>
<reference evidence="3" key="1">
    <citation type="submission" date="2016-10" db="EMBL/GenBank/DDBJ databases">
        <authorList>
            <person name="Varghese N."/>
            <person name="Submissions S."/>
        </authorList>
    </citation>
    <scope>NUCLEOTIDE SEQUENCE [LARGE SCALE GENOMIC DNA]</scope>
    <source>
        <strain evidence="3">DSM 22251</strain>
    </source>
</reference>